<feature type="domain" description="Transposable element P transposase-like RNase H C-terminal" evidence="1">
    <location>
        <begin position="55"/>
        <end position="87"/>
    </location>
</feature>
<dbReference type="Pfam" id="PF21789">
    <property type="entry name" value="TNP-like_RNaseH_C"/>
    <property type="match status" value="1"/>
</dbReference>
<proteinExistence type="predicted"/>
<evidence type="ECO:0000259" key="1">
    <source>
        <dbReference type="Pfam" id="PF21789"/>
    </source>
</evidence>
<organism evidence="2 3">
    <name type="scientific">Hypothenemus hampei</name>
    <name type="common">Coffee berry borer</name>
    <dbReference type="NCBI Taxonomy" id="57062"/>
    <lineage>
        <taxon>Eukaryota</taxon>
        <taxon>Metazoa</taxon>
        <taxon>Ecdysozoa</taxon>
        <taxon>Arthropoda</taxon>
        <taxon>Hexapoda</taxon>
        <taxon>Insecta</taxon>
        <taxon>Pterygota</taxon>
        <taxon>Neoptera</taxon>
        <taxon>Endopterygota</taxon>
        <taxon>Coleoptera</taxon>
        <taxon>Polyphaga</taxon>
        <taxon>Cucujiformia</taxon>
        <taxon>Curculionidae</taxon>
        <taxon>Scolytinae</taxon>
        <taxon>Hypothenemus</taxon>
    </lineage>
</organism>
<accession>A0ABD1EG50</accession>
<reference evidence="2 3" key="1">
    <citation type="submission" date="2024-05" db="EMBL/GenBank/DDBJ databases">
        <title>Genetic variation in Jamaican populations of the coffee berry borer (Hypothenemus hampei).</title>
        <authorList>
            <person name="Errbii M."/>
            <person name="Myrie A."/>
        </authorList>
    </citation>
    <scope>NUCLEOTIDE SEQUENCE [LARGE SCALE GENOMIC DNA]</scope>
    <source>
        <strain evidence="2">JA-Hopewell-2020-01-JO</strain>
        <tissue evidence="2">Whole body</tissue>
    </source>
</reference>
<dbReference type="InterPro" id="IPR048367">
    <property type="entry name" value="TNP-like_RNaseH_C"/>
</dbReference>
<name>A0ABD1EG50_HYPHA</name>
<dbReference type="Proteomes" id="UP001566132">
    <property type="component" value="Unassembled WGS sequence"/>
</dbReference>
<sequence length="225" mass="26085">MEALFSKLNVTDKTGKTVTNTMRFIFGWRLTISSIMQLWEKLHNKGYKFLLTRNLNQDCLENYFGQIRNSCGNARNSTAIQFCRAFKKTFTLKFLDQTERKNCLEDASDILLAITPDFIKASEVLKDTRVYLKPILKINTNDYKNFCTEEVVSIIVIIPKLMNIHYFVKRTHKRFGGLTVPPESFIEHIKSLECIFLVSFNKICIGNGVGCKLKKEFSKTFHMII</sequence>
<gene>
    <name evidence="2" type="ORF">ABEB36_009363</name>
</gene>
<protein>
    <recommendedName>
        <fullName evidence="1">Transposable element P transposase-like RNase H C-terminal domain-containing protein</fullName>
    </recommendedName>
</protein>
<evidence type="ECO:0000313" key="2">
    <source>
        <dbReference type="EMBL" id="KAL1493665.1"/>
    </source>
</evidence>
<dbReference type="EMBL" id="JBDJPC010000007">
    <property type="protein sequence ID" value="KAL1493665.1"/>
    <property type="molecule type" value="Genomic_DNA"/>
</dbReference>
<comment type="caution">
    <text evidence="2">The sequence shown here is derived from an EMBL/GenBank/DDBJ whole genome shotgun (WGS) entry which is preliminary data.</text>
</comment>
<evidence type="ECO:0000313" key="3">
    <source>
        <dbReference type="Proteomes" id="UP001566132"/>
    </source>
</evidence>
<dbReference type="AlphaFoldDB" id="A0ABD1EG50"/>
<keyword evidence="3" id="KW-1185">Reference proteome</keyword>